<organism evidence="1 2">
    <name type="scientific">Brachionus plicatilis</name>
    <name type="common">Marine rotifer</name>
    <name type="synonym">Brachionus muelleri</name>
    <dbReference type="NCBI Taxonomy" id="10195"/>
    <lineage>
        <taxon>Eukaryota</taxon>
        <taxon>Metazoa</taxon>
        <taxon>Spiralia</taxon>
        <taxon>Gnathifera</taxon>
        <taxon>Rotifera</taxon>
        <taxon>Eurotatoria</taxon>
        <taxon>Monogononta</taxon>
        <taxon>Pseudotrocha</taxon>
        <taxon>Ploima</taxon>
        <taxon>Brachionidae</taxon>
        <taxon>Brachionus</taxon>
    </lineage>
</organism>
<reference evidence="1 2" key="1">
    <citation type="journal article" date="2018" name="Sci. Rep.">
        <title>Genomic signatures of local adaptation to the degree of environmental predictability in rotifers.</title>
        <authorList>
            <person name="Franch-Gras L."/>
            <person name="Hahn C."/>
            <person name="Garcia-Roger E.M."/>
            <person name="Carmona M.J."/>
            <person name="Serra M."/>
            <person name="Gomez A."/>
        </authorList>
    </citation>
    <scope>NUCLEOTIDE SEQUENCE [LARGE SCALE GENOMIC DNA]</scope>
    <source>
        <strain evidence="1">HYR1</strain>
    </source>
</reference>
<keyword evidence="2" id="KW-1185">Reference proteome</keyword>
<gene>
    <name evidence="1" type="ORF">BpHYR1_051385</name>
</gene>
<sequence length="174" mass="20388">MSQLITTQTLIDKKNNSDGEDRVQKAKNILNRYGLEGSKIKIDRVEIDVDYISINSYIDFLLNGLFKDLSVDYKEKVASIQVTKNEQFYQFEIVDEKKDSFSIYSIKSIRSTNKFNISIYGFRRDIQLSCYSKLKRSLFNTKNDLILGQLQNIFENNTQQLLTFLLYNSFNKDN</sequence>
<protein>
    <submittedName>
        <fullName evidence="1">Uncharacterized protein</fullName>
    </submittedName>
</protein>
<accession>A0A3M7P387</accession>
<dbReference type="AlphaFoldDB" id="A0A3M7P387"/>
<name>A0A3M7P387_BRAPC</name>
<dbReference type="OrthoDB" id="10378929at2759"/>
<comment type="caution">
    <text evidence="1">The sequence shown here is derived from an EMBL/GenBank/DDBJ whole genome shotgun (WGS) entry which is preliminary data.</text>
</comment>
<evidence type="ECO:0000313" key="2">
    <source>
        <dbReference type="Proteomes" id="UP000276133"/>
    </source>
</evidence>
<evidence type="ECO:0000313" key="1">
    <source>
        <dbReference type="EMBL" id="RMZ93144.1"/>
    </source>
</evidence>
<dbReference type="EMBL" id="REGN01014040">
    <property type="protein sequence ID" value="RMZ93144.1"/>
    <property type="molecule type" value="Genomic_DNA"/>
</dbReference>
<proteinExistence type="predicted"/>
<dbReference type="Proteomes" id="UP000276133">
    <property type="component" value="Unassembled WGS sequence"/>
</dbReference>